<sequence length="240" mass="27531">MQVREKILSRKRPTPFPEDTPEKYIEIVEQAWDHDFTCRQSIKKMLKQLKNMRKTEENELRPPKRSDSQTSLSSIEVSITPTKSASLQNGPLLNIDEAISLHNKEQYDKALPHFRRLAHRGDPRAAYYAGLYYCGGFDGIAKDEIKALLYLGKSAEGGYTRGQYLYAHACLNGIYYSRNEGIKYLRKAVDSKDPDALYMFSQLHLNGEHDFPVDNEKYLDYLKAAADKGSKEAKKELESK</sequence>
<organism evidence="1 2">
    <name type="scientific">Acaulospora colombiana</name>
    <dbReference type="NCBI Taxonomy" id="27376"/>
    <lineage>
        <taxon>Eukaryota</taxon>
        <taxon>Fungi</taxon>
        <taxon>Fungi incertae sedis</taxon>
        <taxon>Mucoromycota</taxon>
        <taxon>Glomeromycotina</taxon>
        <taxon>Glomeromycetes</taxon>
        <taxon>Diversisporales</taxon>
        <taxon>Acaulosporaceae</taxon>
        <taxon>Acaulospora</taxon>
    </lineage>
</organism>
<dbReference type="EMBL" id="CAJVPT010007751">
    <property type="protein sequence ID" value="CAG8544393.1"/>
    <property type="molecule type" value="Genomic_DNA"/>
</dbReference>
<protein>
    <submittedName>
        <fullName evidence="1">1139_t:CDS:1</fullName>
    </submittedName>
</protein>
<dbReference type="Proteomes" id="UP000789525">
    <property type="component" value="Unassembled WGS sequence"/>
</dbReference>
<feature type="non-terminal residue" evidence="1">
    <location>
        <position position="240"/>
    </location>
</feature>
<keyword evidence="2" id="KW-1185">Reference proteome</keyword>
<comment type="caution">
    <text evidence="1">The sequence shown here is derived from an EMBL/GenBank/DDBJ whole genome shotgun (WGS) entry which is preliminary data.</text>
</comment>
<evidence type="ECO:0000313" key="1">
    <source>
        <dbReference type="EMBL" id="CAG8544393.1"/>
    </source>
</evidence>
<accession>A0ACA9LR41</accession>
<evidence type="ECO:0000313" key="2">
    <source>
        <dbReference type="Proteomes" id="UP000789525"/>
    </source>
</evidence>
<proteinExistence type="predicted"/>
<name>A0ACA9LR41_9GLOM</name>
<gene>
    <name evidence="1" type="ORF">ACOLOM_LOCUS4595</name>
</gene>
<reference evidence="1" key="1">
    <citation type="submission" date="2021-06" db="EMBL/GenBank/DDBJ databases">
        <authorList>
            <person name="Kallberg Y."/>
            <person name="Tangrot J."/>
            <person name="Rosling A."/>
        </authorList>
    </citation>
    <scope>NUCLEOTIDE SEQUENCE</scope>
    <source>
        <strain evidence="1">CL356</strain>
    </source>
</reference>